<proteinExistence type="predicted"/>
<dbReference type="Gene3D" id="2.60.120.260">
    <property type="entry name" value="Galactose-binding domain-like"/>
    <property type="match status" value="1"/>
</dbReference>
<reference evidence="3" key="1">
    <citation type="submission" date="2023-05" db="EMBL/GenBank/DDBJ databases">
        <title>Anaerotaeda fermentans gen. nov., sp. nov., a novel anaerobic planctomycete of the new family within the order Sedimentisphaerales isolated from Taman Peninsula, Russia.</title>
        <authorList>
            <person name="Khomyakova M.A."/>
            <person name="Merkel A.Y."/>
            <person name="Slobodkin A.I."/>
        </authorList>
    </citation>
    <scope>NUCLEOTIDE SEQUENCE</scope>
    <source>
        <strain evidence="3">M17dextr</strain>
    </source>
</reference>
<evidence type="ECO:0000313" key="4">
    <source>
        <dbReference type="Proteomes" id="UP001431776"/>
    </source>
</evidence>
<evidence type="ECO:0000313" key="3">
    <source>
        <dbReference type="EMBL" id="MDI6450911.1"/>
    </source>
</evidence>
<evidence type="ECO:0000256" key="1">
    <source>
        <dbReference type="SAM" id="Phobius"/>
    </source>
</evidence>
<feature type="chain" id="PRO_5043936131" description="PEP-CTERM sorting domain-containing protein" evidence="2">
    <location>
        <begin position="21"/>
        <end position="210"/>
    </location>
</feature>
<dbReference type="InterPro" id="IPR008979">
    <property type="entry name" value="Galactose-bd-like_sf"/>
</dbReference>
<protein>
    <recommendedName>
        <fullName evidence="5">PEP-CTERM sorting domain-containing protein</fullName>
    </recommendedName>
</protein>
<evidence type="ECO:0008006" key="5">
    <source>
        <dbReference type="Google" id="ProtNLM"/>
    </source>
</evidence>
<keyword evidence="4" id="KW-1185">Reference proteome</keyword>
<dbReference type="RefSeq" id="WP_349246320.1">
    <property type="nucleotide sequence ID" value="NZ_JASCXX010000026.1"/>
</dbReference>
<dbReference type="AlphaFoldDB" id="A0AAW6U4A1"/>
<accession>A0AAW6U4A1</accession>
<evidence type="ECO:0000256" key="2">
    <source>
        <dbReference type="SAM" id="SignalP"/>
    </source>
</evidence>
<feature type="signal peptide" evidence="2">
    <location>
        <begin position="1"/>
        <end position="20"/>
    </location>
</feature>
<organism evidence="3 4">
    <name type="scientific">Anaerobaca lacustris</name>
    <dbReference type="NCBI Taxonomy" id="3044600"/>
    <lineage>
        <taxon>Bacteria</taxon>
        <taxon>Pseudomonadati</taxon>
        <taxon>Planctomycetota</taxon>
        <taxon>Phycisphaerae</taxon>
        <taxon>Sedimentisphaerales</taxon>
        <taxon>Anaerobacaceae</taxon>
        <taxon>Anaerobaca</taxon>
    </lineage>
</organism>
<keyword evidence="2" id="KW-0732">Signal</keyword>
<keyword evidence="1" id="KW-0812">Transmembrane</keyword>
<name>A0AAW6U4A1_9BACT</name>
<sequence>MKRLILVAIVCACANSAVLAGVTGLYDTGTAGIGNADPYYMLTSVPSGASTAIGIEAHPAWVAAPTGSLWIGPTTSSVTDPVGWYHYELDFNIEDVILSSVVVTGKWSVDNSGEIWLNGVYAGIAKGNTSSDTREYLTLDDFTLTTGFQDGLNTLEFRVYNIAGGGGGNPTALLVSDLAATATVVPAPGAVLLGSLGVGLAGWMKRRRML</sequence>
<dbReference type="Proteomes" id="UP001431776">
    <property type="component" value="Unassembled WGS sequence"/>
</dbReference>
<dbReference type="EMBL" id="JASCXX010000026">
    <property type="protein sequence ID" value="MDI6450911.1"/>
    <property type="molecule type" value="Genomic_DNA"/>
</dbReference>
<feature type="transmembrane region" description="Helical" evidence="1">
    <location>
        <begin position="184"/>
        <end position="204"/>
    </location>
</feature>
<comment type="caution">
    <text evidence="3">The sequence shown here is derived from an EMBL/GenBank/DDBJ whole genome shotgun (WGS) entry which is preliminary data.</text>
</comment>
<keyword evidence="1" id="KW-1133">Transmembrane helix</keyword>
<dbReference type="SUPFAM" id="SSF49785">
    <property type="entry name" value="Galactose-binding domain-like"/>
    <property type="match status" value="1"/>
</dbReference>
<gene>
    <name evidence="3" type="ORF">QJ522_17760</name>
</gene>
<keyword evidence="1" id="KW-0472">Membrane</keyword>